<evidence type="ECO:0000313" key="12">
    <source>
        <dbReference type="Proteomes" id="UP000501128"/>
    </source>
</evidence>
<keyword evidence="9" id="KW-0472">Membrane</keyword>
<feature type="repeat" description="TPR" evidence="8">
    <location>
        <begin position="70"/>
        <end position="103"/>
    </location>
</feature>
<evidence type="ECO:0000313" key="11">
    <source>
        <dbReference type="EMBL" id="QJD77330.1"/>
    </source>
</evidence>
<proteinExistence type="predicted"/>
<dbReference type="AlphaFoldDB" id="A0A7L5DNK0"/>
<keyword evidence="5" id="KW-0547">Nucleotide-binding</keyword>
<dbReference type="SUPFAM" id="SSF55874">
    <property type="entry name" value="ATPase domain of HSP90 chaperone/DNA topoisomerase II/histidine kinase"/>
    <property type="match status" value="1"/>
</dbReference>
<dbReference type="InterPro" id="IPR036890">
    <property type="entry name" value="HATPase_C_sf"/>
</dbReference>
<dbReference type="Gene3D" id="1.25.40.10">
    <property type="entry name" value="Tetratricopeptide repeat domain"/>
    <property type="match status" value="2"/>
</dbReference>
<dbReference type="Gene3D" id="3.30.450.20">
    <property type="entry name" value="PAS domain"/>
    <property type="match status" value="1"/>
</dbReference>
<keyword evidence="4" id="KW-0808">Transferase</keyword>
<dbReference type="Gene3D" id="3.30.565.10">
    <property type="entry name" value="Histidine kinase-like ATPase, C-terminal domain"/>
    <property type="match status" value="1"/>
</dbReference>
<keyword evidence="7" id="KW-0067">ATP-binding</keyword>
<evidence type="ECO:0000256" key="3">
    <source>
        <dbReference type="ARBA" id="ARBA00022553"/>
    </source>
</evidence>
<evidence type="ECO:0000256" key="2">
    <source>
        <dbReference type="ARBA" id="ARBA00012438"/>
    </source>
</evidence>
<dbReference type="Proteomes" id="UP000501128">
    <property type="component" value="Chromosome"/>
</dbReference>
<dbReference type="Pfam" id="PF07568">
    <property type="entry name" value="HisKA_2"/>
    <property type="match status" value="1"/>
</dbReference>
<dbReference type="InterPro" id="IPR003594">
    <property type="entry name" value="HATPase_dom"/>
</dbReference>
<dbReference type="SMART" id="SM00028">
    <property type="entry name" value="TPR"/>
    <property type="match status" value="3"/>
</dbReference>
<dbReference type="PANTHER" id="PTHR41523">
    <property type="entry name" value="TWO-COMPONENT SYSTEM SENSOR PROTEIN"/>
    <property type="match status" value="1"/>
</dbReference>
<comment type="catalytic activity">
    <reaction evidence="1">
        <text>ATP + protein L-histidine = ADP + protein N-phospho-L-histidine.</text>
        <dbReference type="EC" id="2.7.13.3"/>
    </reaction>
</comment>
<evidence type="ECO:0000256" key="4">
    <source>
        <dbReference type="ARBA" id="ARBA00022679"/>
    </source>
</evidence>
<dbReference type="InterPro" id="IPR011990">
    <property type="entry name" value="TPR-like_helical_dom_sf"/>
</dbReference>
<name>A0A7L5DNK0_9BACT</name>
<dbReference type="PANTHER" id="PTHR41523:SF8">
    <property type="entry name" value="ETHYLENE RESPONSE SENSOR PROTEIN"/>
    <property type="match status" value="1"/>
</dbReference>
<evidence type="ECO:0000256" key="6">
    <source>
        <dbReference type="ARBA" id="ARBA00022777"/>
    </source>
</evidence>
<evidence type="ECO:0000256" key="8">
    <source>
        <dbReference type="PROSITE-ProRule" id="PRU00339"/>
    </source>
</evidence>
<dbReference type="RefSeq" id="WP_169549273.1">
    <property type="nucleotide sequence ID" value="NZ_CP051677.1"/>
</dbReference>
<dbReference type="KEGG" id="srho:HH216_02010"/>
<feature type="transmembrane region" description="Helical" evidence="9">
    <location>
        <begin position="343"/>
        <end position="364"/>
    </location>
</feature>
<feature type="domain" description="Histidine kinase" evidence="10">
    <location>
        <begin position="401"/>
        <end position="602"/>
    </location>
</feature>
<evidence type="ECO:0000259" key="10">
    <source>
        <dbReference type="PROSITE" id="PS50109"/>
    </source>
</evidence>
<dbReference type="PROSITE" id="PS50005">
    <property type="entry name" value="TPR"/>
    <property type="match status" value="1"/>
</dbReference>
<keyword evidence="12" id="KW-1185">Reference proteome</keyword>
<keyword evidence="9" id="KW-0812">Transmembrane</keyword>
<gene>
    <name evidence="11" type="ORF">HH216_02010</name>
</gene>
<dbReference type="InterPro" id="IPR005467">
    <property type="entry name" value="His_kinase_dom"/>
</dbReference>
<dbReference type="GO" id="GO:0004673">
    <property type="term" value="F:protein histidine kinase activity"/>
    <property type="evidence" value="ECO:0007669"/>
    <property type="project" value="UniProtKB-EC"/>
</dbReference>
<dbReference type="InterPro" id="IPR011495">
    <property type="entry name" value="Sig_transdc_His_kin_sub2_dim/P"/>
</dbReference>
<protein>
    <recommendedName>
        <fullName evidence="2">histidine kinase</fullName>
        <ecNumber evidence="2">2.7.13.3</ecNumber>
    </recommendedName>
</protein>
<dbReference type="GO" id="GO:0005524">
    <property type="term" value="F:ATP binding"/>
    <property type="evidence" value="ECO:0007669"/>
    <property type="project" value="UniProtKB-KW"/>
</dbReference>
<organism evidence="11 12">
    <name type="scientific">Spirosoma rhododendri</name>
    <dbReference type="NCBI Taxonomy" id="2728024"/>
    <lineage>
        <taxon>Bacteria</taxon>
        <taxon>Pseudomonadati</taxon>
        <taxon>Bacteroidota</taxon>
        <taxon>Cytophagia</taxon>
        <taxon>Cytophagales</taxon>
        <taxon>Cytophagaceae</taxon>
        <taxon>Spirosoma</taxon>
    </lineage>
</organism>
<sequence length="612" mass="68972">MLVTAYTSLRAQSARVVIDSIGQKPDTVQIKICRTATDKFVDRGQFDAADSVLQYALRLATKNGKPAVLGNVYRSMGYLAKQRSEFPKALDYFQRAIALHRQAGNHGQVSNLLVMIGHVYERVNDDTNRGNYYRAGLAEAQQYKLVGAEADALSNMANYYDNARHRSQSLAYSEKALRLYKQINEDWGYHVLLLNRAITLKNAGRLAESESALRVCLAWAKKANEQAVEGAVYANLPNTLLLLNRPAEAATYARLALALAPKSGEALTMQKEAYDVLTRIAEYEGNYKQALAYHRQYITFSDSLLTLEKSRQLIEVETRYQTAKKQAQIGQLATDNERQRNQLLWLIGGASGLMILLGLLFWQYRIIQRTNARLADTNRTISANNVQISQQTDQLKTLMQELHHRVKNNLSIISSLLRLQSNRLQDKVAAQAVLDGQLRVEAMAMIHHRLYQSDNVSRLNMQEYIRELAHELMRAYNFAPADIDLDIDVMPLQLDVDVAVPIGLILNELLTNAFKYAYHSVDKPYLFIRFGPPVDSPATDEPHTPLQLIVQDNGPGIDTQQWGRGNSFGHRLIASLSKQLNGEIHVDGRNGTRFELLIPAEELMNRYAAKSV</sequence>
<evidence type="ECO:0000256" key="5">
    <source>
        <dbReference type="ARBA" id="ARBA00022741"/>
    </source>
</evidence>
<dbReference type="EMBL" id="CP051677">
    <property type="protein sequence ID" value="QJD77330.1"/>
    <property type="molecule type" value="Genomic_DNA"/>
</dbReference>
<dbReference type="EC" id="2.7.13.3" evidence="2"/>
<reference evidence="11 12" key="1">
    <citation type="submission" date="2020-04" db="EMBL/GenBank/DDBJ databases">
        <title>Genome sequencing of novel species.</title>
        <authorList>
            <person name="Heo J."/>
            <person name="Kim S.-J."/>
            <person name="Kim J.-S."/>
            <person name="Hong S.-B."/>
            <person name="Kwon S.-W."/>
        </authorList>
    </citation>
    <scope>NUCLEOTIDE SEQUENCE [LARGE SCALE GENOMIC DNA]</scope>
    <source>
        <strain evidence="11 12">CJU-R4</strain>
    </source>
</reference>
<dbReference type="InterPro" id="IPR019734">
    <property type="entry name" value="TPR_rpt"/>
</dbReference>
<evidence type="ECO:0000256" key="1">
    <source>
        <dbReference type="ARBA" id="ARBA00000085"/>
    </source>
</evidence>
<accession>A0A7L5DNK0</accession>
<dbReference type="SUPFAM" id="SSF48452">
    <property type="entry name" value="TPR-like"/>
    <property type="match status" value="2"/>
</dbReference>
<keyword evidence="3" id="KW-0597">Phosphoprotein</keyword>
<dbReference type="Pfam" id="PF02518">
    <property type="entry name" value="HATPase_c"/>
    <property type="match status" value="1"/>
</dbReference>
<evidence type="ECO:0000256" key="7">
    <source>
        <dbReference type="ARBA" id="ARBA00022840"/>
    </source>
</evidence>
<keyword evidence="8" id="KW-0802">TPR repeat</keyword>
<keyword evidence="9" id="KW-1133">Transmembrane helix</keyword>
<keyword evidence="6 11" id="KW-0418">Kinase</keyword>
<evidence type="ECO:0000256" key="9">
    <source>
        <dbReference type="SAM" id="Phobius"/>
    </source>
</evidence>
<dbReference type="PROSITE" id="PS50109">
    <property type="entry name" value="HIS_KIN"/>
    <property type="match status" value="1"/>
</dbReference>
<dbReference type="SMART" id="SM00387">
    <property type="entry name" value="HATPase_c"/>
    <property type="match status" value="1"/>
</dbReference>